<name>A0A8H7HAY6_9AGAM</name>
<evidence type="ECO:0000256" key="5">
    <source>
        <dbReference type="ARBA" id="ARBA00023117"/>
    </source>
</evidence>
<feature type="region of interest" description="Disordered" evidence="9">
    <location>
        <begin position="146"/>
        <end position="222"/>
    </location>
</feature>
<dbReference type="Gene3D" id="2.30.30.490">
    <property type="match status" value="1"/>
</dbReference>
<dbReference type="InterPro" id="IPR001487">
    <property type="entry name" value="Bromodomain"/>
</dbReference>
<evidence type="ECO:0000256" key="4">
    <source>
        <dbReference type="ARBA" id="ARBA00023015"/>
    </source>
</evidence>
<dbReference type="SMART" id="SM00439">
    <property type="entry name" value="BAH"/>
    <property type="match status" value="1"/>
</dbReference>
<feature type="domain" description="Bromo" evidence="10">
    <location>
        <begin position="49"/>
        <end position="119"/>
    </location>
</feature>
<keyword evidence="7" id="KW-0539">Nucleus</keyword>
<evidence type="ECO:0000256" key="1">
    <source>
        <dbReference type="ARBA" id="ARBA00004123"/>
    </source>
</evidence>
<dbReference type="GO" id="GO:0006368">
    <property type="term" value="P:transcription elongation by RNA polymerase II"/>
    <property type="evidence" value="ECO:0007669"/>
    <property type="project" value="TreeGrafter"/>
</dbReference>
<keyword evidence="4" id="KW-0805">Transcription regulation</keyword>
<dbReference type="EMBL" id="JACYCC010000037">
    <property type="protein sequence ID" value="KAF8679880.1"/>
    <property type="molecule type" value="Genomic_DNA"/>
</dbReference>
<organism evidence="12 13">
    <name type="scientific">Rhizoctonia solani</name>
    <dbReference type="NCBI Taxonomy" id="456999"/>
    <lineage>
        <taxon>Eukaryota</taxon>
        <taxon>Fungi</taxon>
        <taxon>Dikarya</taxon>
        <taxon>Basidiomycota</taxon>
        <taxon>Agaricomycotina</taxon>
        <taxon>Agaricomycetes</taxon>
        <taxon>Cantharellales</taxon>
        <taxon>Ceratobasidiaceae</taxon>
        <taxon>Rhizoctonia</taxon>
    </lineage>
</organism>
<dbReference type="SUPFAM" id="SSF47370">
    <property type="entry name" value="Bromodomain"/>
    <property type="match status" value="2"/>
</dbReference>
<comment type="subcellular location">
    <subcellularLocation>
        <location evidence="1">Nucleus</location>
    </subcellularLocation>
</comment>
<gene>
    <name evidence="12" type="ORF">RHS04_03869</name>
</gene>
<evidence type="ECO:0000313" key="13">
    <source>
        <dbReference type="Proteomes" id="UP000650582"/>
    </source>
</evidence>
<dbReference type="SMART" id="SM00297">
    <property type="entry name" value="BROMO"/>
    <property type="match status" value="1"/>
</dbReference>
<comment type="caution">
    <text evidence="12">The sequence shown here is derived from an EMBL/GenBank/DDBJ whole genome shotgun (WGS) entry which is preliminary data.</text>
</comment>
<dbReference type="CDD" id="cd04369">
    <property type="entry name" value="Bromodomain"/>
    <property type="match status" value="2"/>
</dbReference>
<feature type="compositionally biased region" description="Low complexity" evidence="9">
    <location>
        <begin position="729"/>
        <end position="741"/>
    </location>
</feature>
<evidence type="ECO:0000256" key="2">
    <source>
        <dbReference type="ARBA" id="ARBA00022737"/>
    </source>
</evidence>
<dbReference type="GO" id="GO:0006338">
    <property type="term" value="P:chromatin remodeling"/>
    <property type="evidence" value="ECO:0007669"/>
    <property type="project" value="InterPro"/>
</dbReference>
<dbReference type="InterPro" id="IPR001025">
    <property type="entry name" value="BAH_dom"/>
</dbReference>
<feature type="compositionally biased region" description="Polar residues" evidence="9">
    <location>
        <begin position="150"/>
        <end position="163"/>
    </location>
</feature>
<keyword evidence="5 8" id="KW-0103">Bromodomain</keyword>
<sequence length="748" mass="83520">MHGHVYIVTSLISPLYYHLQTGYRKMPLNPEQQKECERIFNSIYSYKVKSRSIAEMFKELPDRATWAEYYRVIPEPRSLHGIREKLGKGKYKSPEDLHSDLELVFANAIHFNEETSVISNDARTLQGVLSKEWETSVTAGMLPKIEAEAESSNEPQRQQPSRASRTRDIAPPVTPVIRIPKKAGAPMASTSRNTTITPVPQRTVTPQQQSTPQPQPAQQLPVAQPTPVATVIKKPPVPIVPVVVPVPPNVPVPASVEPEEDSAAAGLVRDKKGDELVSQLEASFPGWPGPGLGGWMELPQSIDLWEHCSSILQKLKSFKDTSGDFAFDVFQRMPEETTNKTLSFSDPMSVSVIENKLKAKAYTSSAEFDKDIFRLFEKARKWHEEGTYPYGRVLVLQCVWQALTSSKPEDMQVDVTPSSSIASDSAESITFKGITYHIGDWVHLSNKDVPPKPIVAQIQRIDRSDPAKILSLTWYSRPEQTIHNATRSFWEHEVFKTNFTSTNSIQEIIEPIACQFFPKHIRGRPSPPMWYPGRPLYVCESRYDSGSKTFSRIKNWSSCIPDGLRKGGDGLGGDGGGWEYMPISKFDSNHTVVPRKLPSPFLKGVAGIKKRGHGGPAAPGPQKDRSVITAAGGQTVIPTSMVEVLPDDTVQHFDRDPYTNQLLWFSGAPIETPRIRHPKHSLDYLYFLAQQQEMRHRGEEIDESKRKAAVALPISVELSKLYKEAFGSQLSGLSSEQSGQQDDVEMSS</sequence>
<dbReference type="AlphaFoldDB" id="A0A8H7HAY6"/>
<dbReference type="Pfam" id="PF01426">
    <property type="entry name" value="BAH"/>
    <property type="match status" value="1"/>
</dbReference>
<dbReference type="GO" id="GO:0003682">
    <property type="term" value="F:chromatin binding"/>
    <property type="evidence" value="ECO:0007669"/>
    <property type="project" value="InterPro"/>
</dbReference>
<dbReference type="PANTHER" id="PTHR16062:SF21">
    <property type="entry name" value="CHROMATIN STRUCTURE-REMODELING COMPLEX SUBUNIT RSC1-RELATED"/>
    <property type="match status" value="1"/>
</dbReference>
<evidence type="ECO:0000259" key="11">
    <source>
        <dbReference type="PROSITE" id="PS51038"/>
    </source>
</evidence>
<dbReference type="Proteomes" id="UP000650582">
    <property type="component" value="Unassembled WGS sequence"/>
</dbReference>
<evidence type="ECO:0000313" key="12">
    <source>
        <dbReference type="EMBL" id="KAF8679880.1"/>
    </source>
</evidence>
<protein>
    <submittedName>
        <fullName evidence="12">Bromo adjacent homology domain</fullName>
    </submittedName>
</protein>
<dbReference type="InterPro" id="IPR037382">
    <property type="entry name" value="Rsc/polybromo"/>
</dbReference>
<dbReference type="PANTHER" id="PTHR16062">
    <property type="entry name" value="SWI/SNF-RELATED"/>
    <property type="match status" value="1"/>
</dbReference>
<keyword evidence="6" id="KW-0804">Transcription</keyword>
<evidence type="ECO:0000256" key="3">
    <source>
        <dbReference type="ARBA" id="ARBA00022853"/>
    </source>
</evidence>
<keyword evidence="3" id="KW-0156">Chromatin regulator</keyword>
<dbReference type="InterPro" id="IPR036427">
    <property type="entry name" value="Bromodomain-like_sf"/>
</dbReference>
<keyword evidence="2" id="KW-0677">Repeat</keyword>
<feature type="compositionally biased region" description="Low complexity" evidence="9">
    <location>
        <begin position="194"/>
        <end position="222"/>
    </location>
</feature>
<evidence type="ECO:0000256" key="7">
    <source>
        <dbReference type="ARBA" id="ARBA00023242"/>
    </source>
</evidence>
<accession>A0A8H7HAY6</accession>
<dbReference type="GO" id="GO:0016586">
    <property type="term" value="C:RSC-type complex"/>
    <property type="evidence" value="ECO:0007669"/>
    <property type="project" value="InterPro"/>
</dbReference>
<dbReference type="Pfam" id="PF00439">
    <property type="entry name" value="Bromodomain"/>
    <property type="match status" value="2"/>
</dbReference>
<dbReference type="Gene3D" id="1.20.920.10">
    <property type="entry name" value="Bromodomain-like"/>
    <property type="match status" value="2"/>
</dbReference>
<evidence type="ECO:0000259" key="10">
    <source>
        <dbReference type="PROSITE" id="PS50014"/>
    </source>
</evidence>
<dbReference type="PROSITE" id="PS50014">
    <property type="entry name" value="BROMODOMAIN_2"/>
    <property type="match status" value="2"/>
</dbReference>
<dbReference type="PRINTS" id="PR00503">
    <property type="entry name" value="BROMODOMAIN"/>
</dbReference>
<dbReference type="PROSITE" id="PS51038">
    <property type="entry name" value="BAH"/>
    <property type="match status" value="1"/>
</dbReference>
<feature type="domain" description="Bromo" evidence="10">
    <location>
        <begin position="346"/>
        <end position="390"/>
    </location>
</feature>
<proteinExistence type="predicted"/>
<feature type="domain" description="BAH" evidence="11">
    <location>
        <begin position="434"/>
        <end position="554"/>
    </location>
</feature>
<reference evidence="12" key="1">
    <citation type="submission" date="2020-09" db="EMBL/GenBank/DDBJ databases">
        <title>Comparative genome analyses of four rice-infecting Rhizoctonia solani isolates reveal extensive enrichment of homogalacturonan modification genes.</title>
        <authorList>
            <person name="Lee D.-Y."/>
            <person name="Jeon J."/>
            <person name="Kim K.-T."/>
            <person name="Cheong K."/>
            <person name="Song H."/>
            <person name="Choi G."/>
            <person name="Ko J."/>
            <person name="Opiyo S.O."/>
            <person name="Zuo S."/>
            <person name="Madhav S."/>
            <person name="Lee Y.-H."/>
            <person name="Wang G.-L."/>
        </authorList>
    </citation>
    <scope>NUCLEOTIDE SEQUENCE</scope>
    <source>
        <strain evidence="12">AG1-IA YN-7</strain>
    </source>
</reference>
<feature type="region of interest" description="Disordered" evidence="9">
    <location>
        <begin position="729"/>
        <end position="748"/>
    </location>
</feature>
<dbReference type="InterPro" id="IPR043151">
    <property type="entry name" value="BAH_sf"/>
</dbReference>
<evidence type="ECO:0000256" key="9">
    <source>
        <dbReference type="SAM" id="MobiDB-lite"/>
    </source>
</evidence>
<evidence type="ECO:0000256" key="8">
    <source>
        <dbReference type="PROSITE-ProRule" id="PRU00035"/>
    </source>
</evidence>
<evidence type="ECO:0000256" key="6">
    <source>
        <dbReference type="ARBA" id="ARBA00023163"/>
    </source>
</evidence>